<dbReference type="GO" id="GO:0005840">
    <property type="term" value="C:ribosome"/>
    <property type="evidence" value="ECO:0007669"/>
    <property type="project" value="UniProtKB-KW"/>
</dbReference>
<dbReference type="SUPFAM" id="SSF56047">
    <property type="entry name" value="Ribosomal protein S8"/>
    <property type="match status" value="1"/>
</dbReference>
<accession>A0ABQ7J5Q4</accession>
<evidence type="ECO:0000256" key="2">
    <source>
        <dbReference type="ARBA" id="ARBA00022980"/>
    </source>
</evidence>
<dbReference type="Gene3D" id="3.30.1370.30">
    <property type="match status" value="1"/>
</dbReference>
<gene>
    <name evidence="4" type="ORF">IE077_001165</name>
</gene>
<keyword evidence="3" id="KW-0687">Ribonucleoprotein</keyword>
<evidence type="ECO:0000256" key="3">
    <source>
        <dbReference type="ARBA" id="ARBA00023274"/>
    </source>
</evidence>
<dbReference type="InterPro" id="IPR035987">
    <property type="entry name" value="Ribosomal_uS8_sf"/>
</dbReference>
<dbReference type="Proteomes" id="UP000823046">
    <property type="component" value="Unassembled WGS sequence"/>
</dbReference>
<organism evidence="4 5">
    <name type="scientific">Cardiosporidium cionae</name>
    <dbReference type="NCBI Taxonomy" id="476202"/>
    <lineage>
        <taxon>Eukaryota</taxon>
        <taxon>Sar</taxon>
        <taxon>Alveolata</taxon>
        <taxon>Apicomplexa</taxon>
        <taxon>Aconoidasida</taxon>
        <taxon>Nephromycida</taxon>
        <taxon>Cardiosporidium</taxon>
    </lineage>
</organism>
<comment type="similarity">
    <text evidence="1">Belongs to the universal ribosomal protein uS8 family.</text>
</comment>
<dbReference type="EMBL" id="JADAQX010000807">
    <property type="protein sequence ID" value="KAF8819341.1"/>
    <property type="molecule type" value="Genomic_DNA"/>
</dbReference>
<keyword evidence="5" id="KW-1185">Reference proteome</keyword>
<sequence length="129" mass="14748">MQRCSEMVQSLLRCTSSTQRCPFHVLNVQVLQLLQAEGYIRGFCVEGTKINILLKYFQGAPVIRNIRVISKPSRDIWVTPSELKFRTRFNTGLWIMQTTCGIMSHRDCIAMGIGGKMIFAVNNGYQHFC</sequence>
<evidence type="ECO:0000313" key="4">
    <source>
        <dbReference type="EMBL" id="KAF8819341.1"/>
    </source>
</evidence>
<name>A0ABQ7J5Q4_9APIC</name>
<evidence type="ECO:0000256" key="1">
    <source>
        <dbReference type="ARBA" id="ARBA00006471"/>
    </source>
</evidence>
<evidence type="ECO:0000313" key="5">
    <source>
        <dbReference type="Proteomes" id="UP000823046"/>
    </source>
</evidence>
<proteinExistence type="inferred from homology"/>
<keyword evidence="2 4" id="KW-0689">Ribosomal protein</keyword>
<dbReference type="InterPro" id="IPR000630">
    <property type="entry name" value="Ribosomal_uS8"/>
</dbReference>
<comment type="caution">
    <text evidence="4">The sequence shown here is derived from an EMBL/GenBank/DDBJ whole genome shotgun (WGS) entry which is preliminary data.</text>
</comment>
<reference evidence="4 5" key="1">
    <citation type="journal article" date="2020" name="bioRxiv">
        <title>Metabolic contributions of an alphaproteobacterial endosymbiont in the apicomplexan Cardiosporidium cionae.</title>
        <authorList>
            <person name="Hunter E.S."/>
            <person name="Paight C.J."/>
            <person name="Lane C.E."/>
        </authorList>
    </citation>
    <scope>NUCLEOTIDE SEQUENCE [LARGE SCALE GENOMIC DNA]</scope>
    <source>
        <strain evidence="4">ESH_2018</strain>
    </source>
</reference>
<dbReference type="Gene3D" id="3.30.1490.10">
    <property type="match status" value="1"/>
</dbReference>
<protein>
    <submittedName>
        <fullName evidence="4">Ribosomal protein S8</fullName>
    </submittedName>
</protein>
<dbReference type="Pfam" id="PF00410">
    <property type="entry name" value="Ribosomal_S8"/>
    <property type="match status" value="1"/>
</dbReference>